<comment type="caution">
    <text evidence="4">The sequence shown here is derived from an EMBL/GenBank/DDBJ whole genome shotgun (WGS) entry which is preliminary data.</text>
</comment>
<protein>
    <recommendedName>
        <fullName evidence="3">Response regulatory domain-containing protein</fullName>
    </recommendedName>
</protein>
<gene>
    <name evidence="4" type="ORF">HYC85_003868</name>
</gene>
<dbReference type="CDD" id="cd17546">
    <property type="entry name" value="REC_hyHK_CKI1_RcsC-like"/>
    <property type="match status" value="1"/>
</dbReference>
<feature type="compositionally biased region" description="Polar residues" evidence="2">
    <location>
        <begin position="547"/>
        <end position="557"/>
    </location>
</feature>
<dbReference type="Proteomes" id="UP000593564">
    <property type="component" value="Unassembled WGS sequence"/>
</dbReference>
<dbReference type="GO" id="GO:0000160">
    <property type="term" value="P:phosphorelay signal transduction system"/>
    <property type="evidence" value="ECO:0007669"/>
    <property type="project" value="InterPro"/>
</dbReference>
<organism evidence="4 5">
    <name type="scientific">Camellia sinensis</name>
    <name type="common">Tea plant</name>
    <name type="synonym">Thea sinensis</name>
    <dbReference type="NCBI Taxonomy" id="4442"/>
    <lineage>
        <taxon>Eukaryota</taxon>
        <taxon>Viridiplantae</taxon>
        <taxon>Streptophyta</taxon>
        <taxon>Embryophyta</taxon>
        <taxon>Tracheophyta</taxon>
        <taxon>Spermatophyta</taxon>
        <taxon>Magnoliopsida</taxon>
        <taxon>eudicotyledons</taxon>
        <taxon>Gunneridae</taxon>
        <taxon>Pentapetalae</taxon>
        <taxon>asterids</taxon>
        <taxon>Ericales</taxon>
        <taxon>Theaceae</taxon>
        <taxon>Camellia</taxon>
    </lineage>
</organism>
<accession>A0A7J7HUV7</accession>
<dbReference type="InterPro" id="IPR001789">
    <property type="entry name" value="Sig_transdc_resp-reg_receiver"/>
</dbReference>
<dbReference type="PANTHER" id="PTHR31182">
    <property type="entry name" value="C2 NT-TYPE DOMAIN-CONTAINING PROTEIN"/>
    <property type="match status" value="1"/>
</dbReference>
<evidence type="ECO:0000256" key="1">
    <source>
        <dbReference type="PROSITE-ProRule" id="PRU00169"/>
    </source>
</evidence>
<feature type="region of interest" description="Disordered" evidence="2">
    <location>
        <begin position="537"/>
        <end position="559"/>
    </location>
</feature>
<feature type="region of interest" description="Disordered" evidence="2">
    <location>
        <begin position="342"/>
        <end position="375"/>
    </location>
</feature>
<reference evidence="4 5" key="2">
    <citation type="submission" date="2020-07" db="EMBL/GenBank/DDBJ databases">
        <title>Genome assembly of wild tea tree DASZ reveals pedigree and selection history of tea varieties.</title>
        <authorList>
            <person name="Zhang W."/>
        </authorList>
    </citation>
    <scope>NUCLEOTIDE SEQUENCE [LARGE SCALE GENOMIC DNA]</scope>
    <source>
        <strain evidence="5">cv. G240</strain>
        <tissue evidence="4">Leaf</tissue>
    </source>
</reference>
<dbReference type="InterPro" id="IPR011006">
    <property type="entry name" value="CheY-like_superfamily"/>
</dbReference>
<name>A0A7J7HUV7_CAMSI</name>
<feature type="region of interest" description="Disordered" evidence="2">
    <location>
        <begin position="747"/>
        <end position="768"/>
    </location>
</feature>
<evidence type="ECO:0000313" key="4">
    <source>
        <dbReference type="EMBL" id="KAF5956643.1"/>
    </source>
</evidence>
<dbReference type="Gene3D" id="3.40.50.2300">
    <property type="match status" value="1"/>
</dbReference>
<dbReference type="PROSITE" id="PS50110">
    <property type="entry name" value="RESPONSE_REGULATORY"/>
    <property type="match status" value="1"/>
</dbReference>
<dbReference type="PANTHER" id="PTHR31182:SF17">
    <property type="entry name" value="EEIG1_EHBP1 PROTEIN AMINO-TERMINAL DOMAIN PROTEIN"/>
    <property type="match status" value="1"/>
</dbReference>
<feature type="region of interest" description="Disordered" evidence="2">
    <location>
        <begin position="424"/>
        <end position="525"/>
    </location>
</feature>
<keyword evidence="5" id="KW-1185">Reference proteome</keyword>
<sequence length="1040" mass="115870">MDLAQSWRQSKSVGSEVNFLKDFKRPDVTGRPTTDSEMWLPTTGTYRLSTTFLSWVARTANIRFLLGTKLCSAIVIILSLPLALSQTLVSVQVSFGQNGFVQYFDIAPVVMGHLDIIEKTDVEIFTSAGVKESQDFKREVLERGVPAKREITFETELFGSKTFLIYVEPAFSNAGDTIGVNYMGMDVTDQVRKREMMAKLREEIAVQKAKETKLNKTIHITGVMKLEAAKFRPREVVKHVLQTAAASLQKILTLEGHVANDVPAEMHNASSTTHSENNAIKFTHEGKVGMKLYVVPAPSSGMEEGSNQKITADRPTVSINVHEQDKCISLSQSCCDQKGFHEEKHGEGPYKNHTLDDEPKTPVRNGASIDGGEENHLQPNETIVWICGDVYDTGIGIPDQGSCCTVKWALEGIYVSPAADNSDDLDELSDMADHDAPDDANDDDTNSYSFPSSNIARKEVTSLEDTRSVDDANTSLEHESSMRDSPDSAKKTAVGSDSEIQCHNKENGKFQNPDMNSTHPSRESNIGEIIKAIDSQEASEMWERTNRSTQCSPSNSPEIPKSMFKPKILLVEDNKINVMVTRSMMKQLGHIIDVVNNGVEAVRAVQSCTYDLVLMMTANALAESADECFANGMDSHGYGRWQAIVDDKDLKVQEVICQELNLPVVTLPVPGASQSQDGANVVSAETPMNETKGTVVGNDLGVDAANRAPDAANRSQLFQDSSSLYHYREMRRRQVEFIKENKLDVNEPAREQTKPSTTGHWEEKEQVSKDGQAKLKANVFFASFDQRSDKATGESACIALAAVIASWLQSNQDNTPTRAQFDRLIVKGSSEWRKLCDNQDFINQFPNKPFDIETVLQARLCPISVLHEKSFIGFFGPKKFETLKGVMSFDQIWDEIKRNAEGDNDMPRIYIVDVNAYYIIDTFGERLFEGCNQAYILRFDDLALMRRKVEKEGFSSDQASEDEICSGKECCREFMKRFLAAIPLRELESEEKKEPVSYLDLHQRLQIEFNFTTSLSLSSSSSPLSTNSTSSLFSNESTNR</sequence>
<feature type="compositionally biased region" description="Polar residues" evidence="2">
    <location>
        <begin position="446"/>
        <end position="455"/>
    </location>
</feature>
<dbReference type="AlphaFoldDB" id="A0A7J7HUV7"/>
<evidence type="ECO:0000256" key="2">
    <source>
        <dbReference type="SAM" id="MobiDB-lite"/>
    </source>
</evidence>
<feature type="domain" description="Response regulatory" evidence="3">
    <location>
        <begin position="567"/>
        <end position="615"/>
    </location>
</feature>
<feature type="compositionally biased region" description="Polar residues" evidence="2">
    <location>
        <begin position="509"/>
        <end position="519"/>
    </location>
</feature>
<feature type="compositionally biased region" description="Basic and acidic residues" evidence="2">
    <location>
        <begin position="342"/>
        <end position="361"/>
    </location>
</feature>
<evidence type="ECO:0000259" key="3">
    <source>
        <dbReference type="PROSITE" id="PS50110"/>
    </source>
</evidence>
<comment type="caution">
    <text evidence="1">Lacks conserved residue(s) required for the propagation of feature annotation.</text>
</comment>
<feature type="region of interest" description="Disordered" evidence="2">
    <location>
        <begin position="1018"/>
        <end position="1040"/>
    </location>
</feature>
<dbReference type="EMBL" id="JACBKZ010000002">
    <property type="protein sequence ID" value="KAF5956643.1"/>
    <property type="molecule type" value="Genomic_DNA"/>
</dbReference>
<evidence type="ECO:0000313" key="5">
    <source>
        <dbReference type="Proteomes" id="UP000593564"/>
    </source>
</evidence>
<reference evidence="5" key="1">
    <citation type="journal article" date="2020" name="Nat. Commun.">
        <title>Genome assembly of wild tea tree DASZ reveals pedigree and selection history of tea varieties.</title>
        <authorList>
            <person name="Zhang W."/>
            <person name="Zhang Y."/>
            <person name="Qiu H."/>
            <person name="Guo Y."/>
            <person name="Wan H."/>
            <person name="Zhang X."/>
            <person name="Scossa F."/>
            <person name="Alseekh S."/>
            <person name="Zhang Q."/>
            <person name="Wang P."/>
            <person name="Xu L."/>
            <person name="Schmidt M.H."/>
            <person name="Jia X."/>
            <person name="Li D."/>
            <person name="Zhu A."/>
            <person name="Guo F."/>
            <person name="Chen W."/>
            <person name="Ni D."/>
            <person name="Usadel B."/>
            <person name="Fernie A.R."/>
            <person name="Wen W."/>
        </authorList>
    </citation>
    <scope>NUCLEOTIDE SEQUENCE [LARGE SCALE GENOMIC DNA]</scope>
    <source>
        <strain evidence="5">cv. G240</strain>
    </source>
</reference>
<feature type="compositionally biased region" description="Basic and acidic residues" evidence="2">
    <location>
        <begin position="456"/>
        <end position="490"/>
    </location>
</feature>
<dbReference type="SUPFAM" id="SSF52172">
    <property type="entry name" value="CheY-like"/>
    <property type="match status" value="1"/>
</dbReference>
<proteinExistence type="predicted"/>